<dbReference type="EMBL" id="AFNH02000943">
    <property type="protein sequence ID" value="EZG50024.1"/>
    <property type="molecule type" value="Genomic_DNA"/>
</dbReference>
<sequence>MKSSVVLQQADVWNRRVLGAALVNSDLCQPELDNLAGARMLTLGVAGEPPVSAVALAPEVELERLDDIHKGSELGPCEPLTKEPLRNFDVFKDLSRLRLFHDPKQSAPYAQSVVCNELRKFLTTVVKPEQVDKWVDSETADKVWTDVFGRVESELHAQDTGDAQLELFASRRLEQGELPSLLPNVPEEWREVMRRSAVRSDRLSPDWFCPSGVVLPSVCWDVESGRGWRSGSRRMKLALGSALTGALLTAVGCVWYFWPSAKEHEVAVNTVANLTTATANLTTATANLTTGPAANLMTPATTPAVTVPGMSLAELLAIEESCSACGYNYCTSHLTLRNPDYFNGWHRNAFLCLIYDGNDFRRVCYRYGEDTGVDFLRLREGLVHDRRNGGYQTNN</sequence>
<keyword evidence="3" id="KW-1185">Reference proteome</keyword>
<dbReference type="Proteomes" id="UP000019763">
    <property type="component" value="Unassembled WGS sequence"/>
</dbReference>
<proteinExistence type="predicted"/>
<dbReference type="GeneID" id="22914449"/>
<keyword evidence="1" id="KW-1133">Transmembrane helix</keyword>
<reference evidence="2" key="1">
    <citation type="submission" date="2013-12" db="EMBL/GenBank/DDBJ databases">
        <authorList>
            <person name="Omoto C.K."/>
            <person name="Sibley D."/>
            <person name="Venepally P."/>
            <person name="Hadjithomas M."/>
            <person name="Karamycheva S."/>
            <person name="Brunk B."/>
            <person name="Roos D."/>
            <person name="Caler E."/>
            <person name="Lorenzi H."/>
        </authorList>
    </citation>
    <scope>NUCLEOTIDE SEQUENCE</scope>
</reference>
<keyword evidence="1" id="KW-0472">Membrane</keyword>
<dbReference type="AlphaFoldDB" id="A0A023B1U7"/>
<evidence type="ECO:0000313" key="2">
    <source>
        <dbReference type="EMBL" id="EZG50024.1"/>
    </source>
</evidence>
<dbReference type="VEuPathDB" id="CryptoDB:GNI_126530"/>
<evidence type="ECO:0000256" key="1">
    <source>
        <dbReference type="SAM" id="Phobius"/>
    </source>
</evidence>
<evidence type="ECO:0000313" key="3">
    <source>
        <dbReference type="Proteomes" id="UP000019763"/>
    </source>
</evidence>
<name>A0A023B1U7_GRENI</name>
<gene>
    <name evidence="2" type="ORF">GNI_126530</name>
</gene>
<accession>A0A023B1U7</accession>
<feature type="transmembrane region" description="Helical" evidence="1">
    <location>
        <begin position="237"/>
        <end position="258"/>
    </location>
</feature>
<keyword evidence="1 2" id="KW-0812">Transmembrane</keyword>
<comment type="caution">
    <text evidence="2">The sequence shown here is derived from an EMBL/GenBank/DDBJ whole genome shotgun (WGS) entry which is preliminary data.</text>
</comment>
<organism evidence="2 3">
    <name type="scientific">Gregarina niphandrodes</name>
    <name type="common">Septate eugregarine</name>
    <dbReference type="NCBI Taxonomy" id="110365"/>
    <lineage>
        <taxon>Eukaryota</taxon>
        <taxon>Sar</taxon>
        <taxon>Alveolata</taxon>
        <taxon>Apicomplexa</taxon>
        <taxon>Conoidasida</taxon>
        <taxon>Gregarinasina</taxon>
        <taxon>Eugregarinorida</taxon>
        <taxon>Gregarinidae</taxon>
        <taxon>Gregarina</taxon>
    </lineage>
</organism>
<dbReference type="RefSeq" id="XP_011132028.1">
    <property type="nucleotide sequence ID" value="XM_011133726.1"/>
</dbReference>
<protein>
    <submittedName>
        <fullName evidence="2">Transmembrane protein</fullName>
    </submittedName>
</protein>